<comment type="caution">
    <text evidence="11">The sequence shown here is derived from an EMBL/GenBank/DDBJ whole genome shotgun (WGS) entry which is preliminary data.</text>
</comment>
<feature type="chain" id="PRO_5044828015" description="Peptidoglycan-recognition protein" evidence="8">
    <location>
        <begin position="26"/>
        <end position="226"/>
    </location>
</feature>
<dbReference type="FunFam" id="3.40.80.10:FF:000001">
    <property type="entry name" value="Peptidoglycan recognition protein 1"/>
    <property type="match status" value="1"/>
</dbReference>
<dbReference type="InterPro" id="IPR006619">
    <property type="entry name" value="PGRP_domain_met/bac"/>
</dbReference>
<dbReference type="SUPFAM" id="SSF55846">
    <property type="entry name" value="N-acetylmuramoyl-L-alanine amidase-like"/>
    <property type="match status" value="1"/>
</dbReference>
<dbReference type="PANTHER" id="PTHR11022:SF41">
    <property type="entry name" value="PEPTIDOGLYCAN-RECOGNITION PROTEIN LC-RELATED"/>
    <property type="match status" value="1"/>
</dbReference>
<organism evidence="11 12">
    <name type="scientific">Trichogramma kaykai</name>
    <dbReference type="NCBI Taxonomy" id="54128"/>
    <lineage>
        <taxon>Eukaryota</taxon>
        <taxon>Metazoa</taxon>
        <taxon>Ecdysozoa</taxon>
        <taxon>Arthropoda</taxon>
        <taxon>Hexapoda</taxon>
        <taxon>Insecta</taxon>
        <taxon>Pterygota</taxon>
        <taxon>Neoptera</taxon>
        <taxon>Endopterygota</taxon>
        <taxon>Hymenoptera</taxon>
        <taxon>Apocrita</taxon>
        <taxon>Proctotrupomorpha</taxon>
        <taxon>Chalcidoidea</taxon>
        <taxon>Trichogrammatidae</taxon>
        <taxon>Trichogramma</taxon>
    </lineage>
</organism>
<dbReference type="Proteomes" id="UP001627154">
    <property type="component" value="Unassembled WGS sequence"/>
</dbReference>
<comment type="similarity">
    <text evidence="1 6">Belongs to the N-acetylmuramoyl-L-alanine amidase 2 family.</text>
</comment>
<evidence type="ECO:0000313" key="11">
    <source>
        <dbReference type="EMBL" id="KAL3393185.1"/>
    </source>
</evidence>
<protein>
    <recommendedName>
        <fullName evidence="6">Peptidoglycan-recognition protein</fullName>
    </recommendedName>
</protein>
<evidence type="ECO:0000256" key="4">
    <source>
        <dbReference type="ARBA" id="ARBA00022859"/>
    </source>
</evidence>
<feature type="domain" description="Peptidoglycan recognition protein family" evidence="10">
    <location>
        <begin position="52"/>
        <end position="203"/>
    </location>
</feature>
<keyword evidence="5" id="KW-1015">Disulfide bond</keyword>
<dbReference type="SMART" id="SM00701">
    <property type="entry name" value="PGRP"/>
    <property type="match status" value="1"/>
</dbReference>
<evidence type="ECO:0000259" key="10">
    <source>
        <dbReference type="SMART" id="SM00701"/>
    </source>
</evidence>
<dbReference type="InterPro" id="IPR002502">
    <property type="entry name" value="Amidase_domain"/>
</dbReference>
<dbReference type="PIRSF" id="PIRSF037945">
    <property type="entry name" value="PGRPs"/>
    <property type="match status" value="1"/>
</dbReference>
<keyword evidence="4 6" id="KW-0391">Immunity</keyword>
<accession>A0ABD2WJS6</accession>
<reference evidence="11 12" key="1">
    <citation type="journal article" date="2024" name="bioRxiv">
        <title>A reference genome for Trichogramma kaykai: A tiny desert-dwelling parasitoid wasp with competing sex-ratio distorters.</title>
        <authorList>
            <person name="Culotta J."/>
            <person name="Lindsey A.R."/>
        </authorList>
    </citation>
    <scope>NUCLEOTIDE SEQUENCE [LARGE SCALE GENOMIC DNA]</scope>
    <source>
        <strain evidence="11 12">KSX58</strain>
    </source>
</reference>
<keyword evidence="12" id="KW-1185">Reference proteome</keyword>
<dbReference type="Gene3D" id="3.40.80.10">
    <property type="entry name" value="Peptidoglycan recognition protein-like"/>
    <property type="match status" value="1"/>
</dbReference>
<evidence type="ECO:0000256" key="6">
    <source>
        <dbReference type="PIRNR" id="PIRNR037945"/>
    </source>
</evidence>
<evidence type="ECO:0000256" key="7">
    <source>
        <dbReference type="PIRSR" id="PIRSR037945-1"/>
    </source>
</evidence>
<dbReference type="InterPro" id="IPR036505">
    <property type="entry name" value="Amidase/PGRP_sf"/>
</dbReference>
<dbReference type="SMART" id="SM00644">
    <property type="entry name" value="Ami_2"/>
    <property type="match status" value="1"/>
</dbReference>
<dbReference type="InterPro" id="IPR015510">
    <property type="entry name" value="PGRP"/>
</dbReference>
<feature type="disulfide bond" evidence="7">
    <location>
        <begin position="97"/>
        <end position="103"/>
    </location>
</feature>
<evidence type="ECO:0000256" key="2">
    <source>
        <dbReference type="ARBA" id="ARBA00022588"/>
    </source>
</evidence>
<sequence>MSPRLRRFSTAWMLLLMLCASCCLANPTGGSIDTNEFGSGKSSAPQQQRKDVRIIGRAEWGALEPADHRQTETSRPRPLKVQPAPYAVIGHTATQSCYNEAKCQASCRLIQTFHIEAKGWLDVGYNFLVGGDGNVYEGRGWDQAGAHTHNYNNRSLGLALVGDFTFKTPPLEQLEATLGLLELAVAKDKLARDYKLLGQRQVAHTSSPGDKLFNVIRTWEHWSESP</sequence>
<feature type="signal peptide" evidence="8">
    <location>
        <begin position="1"/>
        <end position="25"/>
    </location>
</feature>
<dbReference type="AlphaFoldDB" id="A0ABD2WJS6"/>
<keyword evidence="3 8" id="KW-0732">Signal</keyword>
<dbReference type="Pfam" id="PF01510">
    <property type="entry name" value="Amidase_2"/>
    <property type="match status" value="1"/>
</dbReference>
<evidence type="ECO:0000256" key="1">
    <source>
        <dbReference type="ARBA" id="ARBA00007553"/>
    </source>
</evidence>
<dbReference type="InterPro" id="IPR017331">
    <property type="entry name" value="Peptidoglycan_recognition"/>
</dbReference>
<name>A0ABD2WJS6_9HYME</name>
<feature type="domain" description="N-acetylmuramoyl-L-alanine amidase" evidence="9">
    <location>
        <begin position="74"/>
        <end position="209"/>
    </location>
</feature>
<evidence type="ECO:0000256" key="8">
    <source>
        <dbReference type="SAM" id="SignalP"/>
    </source>
</evidence>
<evidence type="ECO:0000259" key="9">
    <source>
        <dbReference type="SMART" id="SM00644"/>
    </source>
</evidence>
<dbReference type="EMBL" id="JBJJXI010000100">
    <property type="protein sequence ID" value="KAL3393185.1"/>
    <property type="molecule type" value="Genomic_DNA"/>
</dbReference>
<dbReference type="PANTHER" id="PTHR11022">
    <property type="entry name" value="PEPTIDOGLYCAN RECOGNITION PROTEIN"/>
    <property type="match status" value="1"/>
</dbReference>
<gene>
    <name evidence="11" type="ORF">TKK_012436</name>
</gene>
<evidence type="ECO:0000313" key="12">
    <source>
        <dbReference type="Proteomes" id="UP001627154"/>
    </source>
</evidence>
<keyword evidence="2 6" id="KW-0399">Innate immunity</keyword>
<evidence type="ECO:0000256" key="3">
    <source>
        <dbReference type="ARBA" id="ARBA00022729"/>
    </source>
</evidence>
<proteinExistence type="inferred from homology"/>
<dbReference type="GO" id="GO:0045087">
    <property type="term" value="P:innate immune response"/>
    <property type="evidence" value="ECO:0007669"/>
    <property type="project" value="UniProtKB-KW"/>
</dbReference>
<dbReference type="CDD" id="cd06583">
    <property type="entry name" value="PGRP"/>
    <property type="match status" value="1"/>
</dbReference>
<evidence type="ECO:0000256" key="5">
    <source>
        <dbReference type="ARBA" id="ARBA00023157"/>
    </source>
</evidence>